<protein>
    <submittedName>
        <fullName evidence="2">Synaptonemal complex protein 2</fullName>
    </submittedName>
</protein>
<feature type="domain" description="Synaptonemal complex protein 2 Spt16M-like" evidence="1">
    <location>
        <begin position="124"/>
        <end position="225"/>
    </location>
</feature>
<dbReference type="InterPro" id="IPR040560">
    <property type="entry name" value="SYCP2_SLD"/>
</dbReference>
<dbReference type="Pfam" id="PF18584">
    <property type="entry name" value="SYCP2_SLD"/>
    <property type="match status" value="1"/>
</dbReference>
<dbReference type="GO" id="GO:0007140">
    <property type="term" value="P:male meiotic nuclear division"/>
    <property type="evidence" value="ECO:0007669"/>
    <property type="project" value="TreeGrafter"/>
</dbReference>
<sequence length="282" mass="32303">METTLIQTVFAQWDAYIRGHTHIQTLSLAHSLFFSLTFSTPPPPHPPPLFSHFLFSVDYDLQIALMEALCRMTTRAQRKELAHDWFSMEFVASTFSKIQDSEFETDCRKFLNLLNGMQGDGRRVFSYPCLEVFLDKHELLMPADEKLEEFWIDFNLGSQSVSFYFSLADEDAQVPLTHDMTEGRRRVLKLKLTEPLCVSGVEGSHLTIHFSSSLDIMQAARSVYGNKNKVGSVYIYRSVFISANRRKTFCNEERFPTQMTVSYWTSSGRSFPGSGSCVLFGF</sequence>
<dbReference type="GO" id="GO:0000800">
    <property type="term" value="C:lateral element"/>
    <property type="evidence" value="ECO:0007669"/>
    <property type="project" value="TreeGrafter"/>
</dbReference>
<reference evidence="2" key="1">
    <citation type="submission" date="2025-08" db="UniProtKB">
        <authorList>
            <consortium name="Ensembl"/>
        </authorList>
    </citation>
    <scope>IDENTIFICATION</scope>
</reference>
<dbReference type="GeneTree" id="ENSGT00530000063859"/>
<dbReference type="PANTHER" id="PTHR15607:SF12">
    <property type="entry name" value="SYNAPTONEMAL COMPLEX PROTEIN 2"/>
    <property type="match status" value="1"/>
</dbReference>
<dbReference type="Proteomes" id="UP000472277">
    <property type="component" value="Chromosome 28"/>
</dbReference>
<dbReference type="GO" id="GO:0007143">
    <property type="term" value="P:female meiotic nuclear division"/>
    <property type="evidence" value="ECO:0007669"/>
    <property type="project" value="TreeGrafter"/>
</dbReference>
<keyword evidence="3" id="KW-1185">Reference proteome</keyword>
<dbReference type="AlphaFoldDB" id="A0A674CP66"/>
<dbReference type="PANTHER" id="PTHR15607">
    <property type="entry name" value="SYNAPTONEMAL COMPLEX PROTEIN-RELATED"/>
    <property type="match status" value="1"/>
</dbReference>
<dbReference type="GO" id="GO:0000779">
    <property type="term" value="C:condensed chromosome, centromeric region"/>
    <property type="evidence" value="ECO:0007669"/>
    <property type="project" value="TreeGrafter"/>
</dbReference>
<organism evidence="2 3">
    <name type="scientific">Salmo trutta</name>
    <name type="common">Brown trout</name>
    <dbReference type="NCBI Taxonomy" id="8032"/>
    <lineage>
        <taxon>Eukaryota</taxon>
        <taxon>Metazoa</taxon>
        <taxon>Chordata</taxon>
        <taxon>Craniata</taxon>
        <taxon>Vertebrata</taxon>
        <taxon>Euteleostomi</taxon>
        <taxon>Actinopterygii</taxon>
        <taxon>Neopterygii</taxon>
        <taxon>Teleostei</taxon>
        <taxon>Protacanthopterygii</taxon>
        <taxon>Salmoniformes</taxon>
        <taxon>Salmonidae</taxon>
        <taxon>Salmoninae</taxon>
        <taxon>Salmo</taxon>
    </lineage>
</organism>
<dbReference type="InterPro" id="IPR024835">
    <property type="entry name" value="SYCP2-like"/>
</dbReference>
<proteinExistence type="predicted"/>
<reference evidence="2" key="2">
    <citation type="submission" date="2025-09" db="UniProtKB">
        <authorList>
            <consortium name="Ensembl"/>
        </authorList>
    </citation>
    <scope>IDENTIFICATION</scope>
</reference>
<evidence type="ECO:0000313" key="3">
    <source>
        <dbReference type="Proteomes" id="UP000472277"/>
    </source>
</evidence>
<gene>
    <name evidence="2" type="primary">sycp2</name>
</gene>
<evidence type="ECO:0000259" key="1">
    <source>
        <dbReference type="Pfam" id="PF18584"/>
    </source>
</evidence>
<accession>A0A674CP66</accession>
<evidence type="ECO:0000313" key="2">
    <source>
        <dbReference type="Ensembl" id="ENSSTUP00000085208.1"/>
    </source>
</evidence>
<dbReference type="Ensembl" id="ENSSTUT00000090636.1">
    <property type="protein sequence ID" value="ENSSTUP00000085208.1"/>
    <property type="gene ID" value="ENSSTUG00000037423.1"/>
</dbReference>
<name>A0A674CP66_SALTR</name>